<dbReference type="Gene3D" id="3.30.460.70">
    <property type="match status" value="1"/>
</dbReference>
<reference evidence="2" key="1">
    <citation type="submission" date="2020-03" db="EMBL/GenBank/DDBJ databases">
        <title>The deep terrestrial virosphere.</title>
        <authorList>
            <person name="Holmfeldt K."/>
            <person name="Nilsson E."/>
            <person name="Simone D."/>
            <person name="Lopez-Fernandez M."/>
            <person name="Wu X."/>
            <person name="de Brujin I."/>
            <person name="Lundin D."/>
            <person name="Andersson A."/>
            <person name="Bertilsson S."/>
            <person name="Dopson M."/>
        </authorList>
    </citation>
    <scope>NUCLEOTIDE SEQUENCE</scope>
    <source>
        <strain evidence="2">MM415A03501</strain>
        <strain evidence="1">MM415B00446</strain>
    </source>
</reference>
<gene>
    <name evidence="2" type="ORF">MM415A03501_0004</name>
    <name evidence="1" type="ORF">MM415B00446_0009</name>
</gene>
<proteinExistence type="predicted"/>
<dbReference type="EMBL" id="MT141831">
    <property type="protein sequence ID" value="QJA70911.1"/>
    <property type="molecule type" value="Genomic_DNA"/>
</dbReference>
<dbReference type="EMBL" id="MT141530">
    <property type="protein sequence ID" value="QJA64985.1"/>
    <property type="molecule type" value="Genomic_DNA"/>
</dbReference>
<protein>
    <recommendedName>
        <fullName evidence="3">Agglutinin C-terminal domain-containing protein</fullName>
    </recommendedName>
</protein>
<evidence type="ECO:0000313" key="2">
    <source>
        <dbReference type="EMBL" id="QJA70911.1"/>
    </source>
</evidence>
<organism evidence="2">
    <name type="scientific">viral metagenome</name>
    <dbReference type="NCBI Taxonomy" id="1070528"/>
    <lineage>
        <taxon>unclassified sequences</taxon>
        <taxon>metagenomes</taxon>
        <taxon>organismal metagenomes</taxon>
    </lineage>
</organism>
<sequence>MCLKSLLSVFKGGYQAEPAKPAIQPCGTIDINTASSILLDKLEEIGQGAAEIYLPDTDIKIYNKDEVVNSYELREVSLIPYIPEKFDCDDFAAELYGKFAGLVWSDVHALNWFISEDNKFYFIEPQTRRLSPILDTWQGYKIRFFLGR</sequence>
<accession>A0A6M3JPB7</accession>
<evidence type="ECO:0000313" key="1">
    <source>
        <dbReference type="EMBL" id="QJA64985.1"/>
    </source>
</evidence>
<name>A0A6M3JPB7_9ZZZZ</name>
<dbReference type="AlphaFoldDB" id="A0A6M3JPB7"/>
<evidence type="ECO:0008006" key="3">
    <source>
        <dbReference type="Google" id="ProtNLM"/>
    </source>
</evidence>